<protein>
    <submittedName>
        <fullName evidence="1">Uncharacterized protein</fullName>
    </submittedName>
</protein>
<dbReference type="OrthoDB" id="798795at2"/>
<keyword evidence="2" id="KW-1185">Reference proteome</keyword>
<evidence type="ECO:0000313" key="1">
    <source>
        <dbReference type="EMBL" id="AOM78996.1"/>
    </source>
</evidence>
<dbReference type="KEGG" id="psty:BFS30_18570"/>
<proteinExistence type="predicted"/>
<sequence length="65" mass="7275">MGLLKNLLIGAAVYGAVKYVTKKGVNGKSLVDELKEQAPEWLDKAKEFGNDVKQQYRQSTDPYTE</sequence>
<name>A0A1D7QJZ3_9SPHI</name>
<gene>
    <name evidence="1" type="ORF">BFS30_18570</name>
</gene>
<dbReference type="EMBL" id="CP017141">
    <property type="protein sequence ID" value="AOM78996.1"/>
    <property type="molecule type" value="Genomic_DNA"/>
</dbReference>
<organism evidence="1 2">
    <name type="scientific">Pedobacter steynii</name>
    <dbReference type="NCBI Taxonomy" id="430522"/>
    <lineage>
        <taxon>Bacteria</taxon>
        <taxon>Pseudomonadati</taxon>
        <taxon>Bacteroidota</taxon>
        <taxon>Sphingobacteriia</taxon>
        <taxon>Sphingobacteriales</taxon>
        <taxon>Sphingobacteriaceae</taxon>
        <taxon>Pedobacter</taxon>
    </lineage>
</organism>
<reference evidence="1 2" key="1">
    <citation type="submission" date="2016-08" db="EMBL/GenBank/DDBJ databases">
        <authorList>
            <person name="Seilhamer J.J."/>
        </authorList>
    </citation>
    <scope>NUCLEOTIDE SEQUENCE [LARGE SCALE GENOMIC DNA]</scope>
    <source>
        <strain evidence="1 2">DX4</strain>
    </source>
</reference>
<dbReference type="AlphaFoldDB" id="A0A1D7QJZ3"/>
<evidence type="ECO:0000313" key="2">
    <source>
        <dbReference type="Proteomes" id="UP000094313"/>
    </source>
</evidence>
<accession>A0A1D7QJZ3</accession>
<dbReference type="Proteomes" id="UP000094313">
    <property type="component" value="Chromosome"/>
</dbReference>
<dbReference type="RefSeq" id="WP_069380659.1">
    <property type="nucleotide sequence ID" value="NZ_CP017141.1"/>
</dbReference>